<evidence type="ECO:0000313" key="2">
    <source>
        <dbReference type="EMBL" id="CAE0497421.1"/>
    </source>
</evidence>
<gene>
    <name evidence="2" type="ORF">DTER00134_LOCUS12494</name>
    <name evidence="3" type="ORF">DTER00134_LOCUS12495</name>
</gene>
<reference evidence="2" key="1">
    <citation type="submission" date="2021-01" db="EMBL/GenBank/DDBJ databases">
        <authorList>
            <person name="Corre E."/>
            <person name="Pelletier E."/>
            <person name="Niang G."/>
            <person name="Scheremetjew M."/>
            <person name="Finn R."/>
            <person name="Kale V."/>
            <person name="Holt S."/>
            <person name="Cochrane G."/>
            <person name="Meng A."/>
            <person name="Brown T."/>
            <person name="Cohen L."/>
        </authorList>
    </citation>
    <scope>NUCLEOTIDE SEQUENCE</scope>
    <source>
        <strain evidence="2">CCMP1320</strain>
    </source>
</reference>
<feature type="compositionally biased region" description="Pro residues" evidence="1">
    <location>
        <begin position="867"/>
        <end position="877"/>
    </location>
</feature>
<feature type="compositionally biased region" description="Low complexity" evidence="1">
    <location>
        <begin position="343"/>
        <end position="353"/>
    </location>
</feature>
<evidence type="ECO:0000256" key="1">
    <source>
        <dbReference type="SAM" id="MobiDB-lite"/>
    </source>
</evidence>
<feature type="compositionally biased region" description="Polar residues" evidence="1">
    <location>
        <begin position="179"/>
        <end position="198"/>
    </location>
</feature>
<feature type="region of interest" description="Disordered" evidence="1">
    <location>
        <begin position="322"/>
        <end position="354"/>
    </location>
</feature>
<feature type="compositionally biased region" description="Low complexity" evidence="1">
    <location>
        <begin position="909"/>
        <end position="920"/>
    </location>
</feature>
<feature type="compositionally biased region" description="Low complexity" evidence="1">
    <location>
        <begin position="117"/>
        <end position="137"/>
    </location>
</feature>
<feature type="region of interest" description="Disordered" evidence="1">
    <location>
        <begin position="706"/>
        <end position="786"/>
    </location>
</feature>
<feature type="compositionally biased region" description="Low complexity" evidence="1">
    <location>
        <begin position="739"/>
        <end position="754"/>
    </location>
</feature>
<feature type="region of interest" description="Disordered" evidence="1">
    <location>
        <begin position="1103"/>
        <end position="1133"/>
    </location>
</feature>
<feature type="region of interest" description="Disordered" evidence="1">
    <location>
        <begin position="824"/>
        <end position="877"/>
    </location>
</feature>
<evidence type="ECO:0000313" key="3">
    <source>
        <dbReference type="EMBL" id="CAE0497422.1"/>
    </source>
</evidence>
<feature type="compositionally biased region" description="Polar residues" evidence="1">
    <location>
        <begin position="1162"/>
        <end position="1173"/>
    </location>
</feature>
<feature type="region of interest" description="Disordered" evidence="1">
    <location>
        <begin position="961"/>
        <end position="1004"/>
    </location>
</feature>
<organism evidence="2">
    <name type="scientific">Dunaliella tertiolecta</name>
    <name type="common">Green alga</name>
    <dbReference type="NCBI Taxonomy" id="3047"/>
    <lineage>
        <taxon>Eukaryota</taxon>
        <taxon>Viridiplantae</taxon>
        <taxon>Chlorophyta</taxon>
        <taxon>core chlorophytes</taxon>
        <taxon>Chlorophyceae</taxon>
        <taxon>CS clade</taxon>
        <taxon>Chlamydomonadales</taxon>
        <taxon>Dunaliellaceae</taxon>
        <taxon>Dunaliella</taxon>
    </lineage>
</organism>
<feature type="compositionally biased region" description="Polar residues" evidence="1">
    <location>
        <begin position="762"/>
        <end position="771"/>
    </location>
</feature>
<feature type="compositionally biased region" description="Low complexity" evidence="1">
    <location>
        <begin position="833"/>
        <end position="843"/>
    </location>
</feature>
<protein>
    <submittedName>
        <fullName evidence="2">Uncharacterized protein</fullName>
    </submittedName>
</protein>
<feature type="compositionally biased region" description="Polar residues" evidence="1">
    <location>
        <begin position="421"/>
        <end position="430"/>
    </location>
</feature>
<dbReference type="EMBL" id="HBIP01020959">
    <property type="protein sequence ID" value="CAE0497421.1"/>
    <property type="molecule type" value="Transcribed_RNA"/>
</dbReference>
<name>A0A6S8KW87_DUNTE</name>
<feature type="compositionally biased region" description="Polar residues" evidence="1">
    <location>
        <begin position="517"/>
        <end position="527"/>
    </location>
</feature>
<feature type="compositionally biased region" description="Polar residues" evidence="1">
    <location>
        <begin position="992"/>
        <end position="1004"/>
    </location>
</feature>
<accession>A0A6S8KW87</accession>
<feature type="compositionally biased region" description="Low complexity" evidence="1">
    <location>
        <begin position="714"/>
        <end position="731"/>
    </location>
</feature>
<feature type="region of interest" description="Disordered" evidence="1">
    <location>
        <begin position="909"/>
        <end position="945"/>
    </location>
</feature>
<feature type="compositionally biased region" description="Basic and acidic residues" evidence="1">
    <location>
        <begin position="206"/>
        <end position="217"/>
    </location>
</feature>
<feature type="compositionally biased region" description="Basic and acidic residues" evidence="1">
    <location>
        <begin position="845"/>
        <end position="854"/>
    </location>
</feature>
<sequence length="1200" mass="127807">MLDVSTTQAAATAESWESWGSLLKYQACSRRIKEQFTGEVGAKSKEMEHIGNGSGTVTRLEVSQSDIFHALDAHNEAIKQQILRHAGLPTTPSKARAPHPARPASEHDTEEPACAPTGTQQGQGQLPSHTHSSPSHLLKSLSLKLSTGAQPSEEAPLLTIPTQMRSLSGQAADAPHSGWVTSSTSQEGLSRSSSSISANMGGRASRHSDEGEIPEDHGVAREIILDSSIERHHEPPYAIHRMWNPMTNKIQATAKPGDFHIGPQEVHRRELESLRCSRHHADHARQLLATEAAAVALSNEQRALARTNPYFNTPYHTHPRCLSATATSRPTTPCDPYMPQWSSPPGSATTTGSVRSWSQGIRAGSASSHSFRSSATASLSLTAANPAAAHPSRRPFSAPVMHTAHVYSGTPPHSALPPRSPSQHSLTSPPSSVPPHAQLSIHQPFSPSGPPSPRTNASAKPTPLSLSRVSSLQRSHTLSSPPSAHPSLSSSLQPSAQTHHRSNVRPFSAQPARHHNSSSSLELQTQRSCHHPHPAGGQREEKGWEVDQQQLLLLQVPSLERRSPSLGLAGTISPIKEDSQEEELQVFNEAADSDPPELTLNPLGAHSQTQSSAAPHRVPHPSASGDEPNGDDTMQKEGGPLSPQLSPTLSPTLTSRANSPSRYSLFPTPAPSPTVFGLRTHVFNTGHIFDDDDDARQDDNLRVAHTFKGDQLLSPDSDADCSSPSRSASPDTHPPSHPPTSLSPAATAPKPSSSLQAGSRPDSAQISTPARSHSARVLQSPQATSRSSAAAAPSAVSSVSVAAPAGVAPAAAALAIVVPESSRPSSPALLACSSQRRPQSSSSIHDAHHARVGYEEAGGTAGAQNGPPSPLPLPPHLARPLSATLLQRHYEQQQQLRLSQLRQPYRQKRLLQQQQQQQEPKPLPQGFGSDMFLLGPEHEDPTPFRPQQQLALSAPQAPLAHELQQQPPAQQQQAEDMDTEDVAHGQHAAGLEQSSSPGHTLSSPMLVSPTPVYLSEALIRSGIKDPGRNTPGSRWSVSEVEEYTPEFEMYWEAVRATYGVNGAEGVRHLCHSNSAGREQERRAMRASAGGNLALPSYLNQKGVGGDDMMRSRGIGEDDDLLHTGVDNEAGSGAGDDALMSSIGAASERSLTGFLSADLAEQQKASASPRTAPNSLTQHSLHHHHQLHSQGPHSSPNAGAY</sequence>
<feature type="compositionally biased region" description="Low complexity" evidence="1">
    <location>
        <begin position="464"/>
        <end position="497"/>
    </location>
</feature>
<feature type="compositionally biased region" description="Low complexity" evidence="1">
    <location>
        <begin position="640"/>
        <end position="655"/>
    </location>
</feature>
<feature type="region of interest" description="Disordered" evidence="1">
    <location>
        <begin position="404"/>
        <end position="543"/>
    </location>
</feature>
<dbReference type="AlphaFoldDB" id="A0A6S8KW87"/>
<proteinExistence type="predicted"/>
<feature type="region of interest" description="Disordered" evidence="1">
    <location>
        <begin position="569"/>
        <end position="670"/>
    </location>
</feature>
<feature type="region of interest" description="Disordered" evidence="1">
    <location>
        <begin position="88"/>
        <end position="137"/>
    </location>
</feature>
<feature type="compositionally biased region" description="Low complexity" evidence="1">
    <location>
        <begin position="961"/>
        <end position="974"/>
    </location>
</feature>
<feature type="region of interest" description="Disordered" evidence="1">
    <location>
        <begin position="167"/>
        <end position="217"/>
    </location>
</feature>
<dbReference type="EMBL" id="HBIP01020960">
    <property type="protein sequence ID" value="CAE0497422.1"/>
    <property type="molecule type" value="Transcribed_RNA"/>
</dbReference>
<feature type="region of interest" description="Disordered" evidence="1">
    <location>
        <begin position="1159"/>
        <end position="1200"/>
    </location>
</feature>